<feature type="domain" description="PPM-type phosphatase" evidence="2">
    <location>
        <begin position="308"/>
        <end position="515"/>
    </location>
</feature>
<dbReference type="PANTHER" id="PTHR43156">
    <property type="entry name" value="STAGE II SPORULATION PROTEIN E-RELATED"/>
    <property type="match status" value="1"/>
</dbReference>
<dbReference type="SUPFAM" id="SSF81606">
    <property type="entry name" value="PP2C-like"/>
    <property type="match status" value="1"/>
</dbReference>
<keyword evidence="4" id="KW-1185">Reference proteome</keyword>
<evidence type="ECO:0000256" key="1">
    <source>
        <dbReference type="ARBA" id="ARBA00022801"/>
    </source>
</evidence>
<dbReference type="Pfam" id="PF07228">
    <property type="entry name" value="SpoIIE"/>
    <property type="match status" value="1"/>
</dbReference>
<keyword evidence="1" id="KW-0378">Hydrolase</keyword>
<dbReference type="RefSeq" id="WP_202994466.1">
    <property type="nucleotide sequence ID" value="NZ_JAENHO010000007.1"/>
</dbReference>
<dbReference type="SMART" id="SM00331">
    <property type="entry name" value="PP2C_SIG"/>
    <property type="match status" value="1"/>
</dbReference>
<dbReference type="Gene3D" id="3.60.40.10">
    <property type="entry name" value="PPM-type phosphatase domain"/>
    <property type="match status" value="1"/>
</dbReference>
<dbReference type="InterPro" id="IPR036457">
    <property type="entry name" value="PPM-type-like_dom_sf"/>
</dbReference>
<comment type="caution">
    <text evidence="3">The sequence shown here is derived from an EMBL/GenBank/DDBJ whole genome shotgun (WGS) entry which is preliminary data.</text>
</comment>
<dbReference type="InterPro" id="IPR052016">
    <property type="entry name" value="Bact_Sigma-Reg"/>
</dbReference>
<sequence length="519" mass="55937">MSEAGMRWAKALHRLWSAVVVIHSREQLADLVLPPLQELPGVRAVWGLRHATAGDGVLAYRWQGVPLTEDRQAVAAGLAPKQAGPPRVVPVDLPGITTMVICRFDEPGQAAGTIMVGVDGSADTAFVAECLRQVVEVSQEAVRRLAAMRDEQQQLMRDALLAEASLQMDAVLDTTQTMYRVPRMAVPAIAEGCLVFVHEDGKPVLRSAVHVDMRRLDAMLREPGAVERLATPGEHSQVLRARGRVIGLLVFLFDRDPDRIPPATFLRDLAARAALAIDNSTLYEQRRQEVVRMQQHLLPTRLPHTAGLELAASYTVGDRVLEVGGDFYDVVVRGGGEVAAVIGDVCGRGVDAAALTGMARHTLAALLHEGLSPARALTRLNARLRLDGSWRFITAAVALIRPDGTVEWTSAGHPAPAVLPVDGEPRRGAGGGVPLGILDEPRLKQTRLELAAGETLLMFTDGLTESRDADGRMFEERALGAALHRLRGTGLQQLIDELSSAAEATDDIALLGVQRSAHE</sequence>
<accession>A0ABS1VTQ8</accession>
<dbReference type="SUPFAM" id="SSF55781">
    <property type="entry name" value="GAF domain-like"/>
    <property type="match status" value="1"/>
</dbReference>
<proteinExistence type="predicted"/>
<dbReference type="Proteomes" id="UP000598996">
    <property type="component" value="Unassembled WGS sequence"/>
</dbReference>
<protein>
    <submittedName>
        <fullName evidence="3">Serine/threonine-protein phosphatase</fullName>
    </submittedName>
</protein>
<evidence type="ECO:0000313" key="4">
    <source>
        <dbReference type="Proteomes" id="UP000598996"/>
    </source>
</evidence>
<gene>
    <name evidence="3" type="ORF">JKJ07_26475</name>
</gene>
<organism evidence="3 4">
    <name type="scientific">Paractinoplanes lichenicola</name>
    <dbReference type="NCBI Taxonomy" id="2802976"/>
    <lineage>
        <taxon>Bacteria</taxon>
        <taxon>Bacillati</taxon>
        <taxon>Actinomycetota</taxon>
        <taxon>Actinomycetes</taxon>
        <taxon>Micromonosporales</taxon>
        <taxon>Micromonosporaceae</taxon>
        <taxon>Paractinoplanes</taxon>
    </lineage>
</organism>
<dbReference type="InterPro" id="IPR029016">
    <property type="entry name" value="GAF-like_dom_sf"/>
</dbReference>
<dbReference type="EMBL" id="JAENHO010000007">
    <property type="protein sequence ID" value="MBL7257858.1"/>
    <property type="molecule type" value="Genomic_DNA"/>
</dbReference>
<evidence type="ECO:0000259" key="2">
    <source>
        <dbReference type="SMART" id="SM00331"/>
    </source>
</evidence>
<dbReference type="Gene3D" id="3.30.450.40">
    <property type="match status" value="1"/>
</dbReference>
<reference evidence="3 4" key="1">
    <citation type="submission" date="2021-01" db="EMBL/GenBank/DDBJ databases">
        <title>Actinoplanes sp. nov. LDG1-01 isolated from lichen.</title>
        <authorList>
            <person name="Saeng-In P."/>
            <person name="Phongsopitanun W."/>
            <person name="Kanchanasin P."/>
            <person name="Yuki M."/>
            <person name="Kudo T."/>
            <person name="Ohkuma M."/>
            <person name="Tanasupawat S."/>
        </authorList>
    </citation>
    <scope>NUCLEOTIDE SEQUENCE [LARGE SCALE GENOMIC DNA]</scope>
    <source>
        <strain evidence="3 4">LDG1-01</strain>
    </source>
</reference>
<dbReference type="PANTHER" id="PTHR43156:SF2">
    <property type="entry name" value="STAGE II SPORULATION PROTEIN E"/>
    <property type="match status" value="1"/>
</dbReference>
<evidence type="ECO:0000313" key="3">
    <source>
        <dbReference type="EMBL" id="MBL7257858.1"/>
    </source>
</evidence>
<name>A0ABS1VTQ8_9ACTN</name>
<dbReference type="InterPro" id="IPR001932">
    <property type="entry name" value="PPM-type_phosphatase-like_dom"/>
</dbReference>